<feature type="transmembrane region" description="Helical" evidence="1">
    <location>
        <begin position="43"/>
        <end position="60"/>
    </location>
</feature>
<keyword evidence="1" id="KW-1133">Transmembrane helix</keyword>
<sequence length="153" mass="17482">PEICVLLFNSQLPPKIGHQWHQTVIRIFKIVKLMKSFSDVVKITKYLTVIIVCIICNYATNTTHANILKRNNTHTTSCNPDPIKITLRKFHENIVDRANSTQKSTGNVLSQCLTQLPDASFENLNIHREVVKNPVKSVIFSDPCLFNMFSMRT</sequence>
<dbReference type="Proteomes" id="UP000663836">
    <property type="component" value="Unassembled WGS sequence"/>
</dbReference>
<comment type="caution">
    <text evidence="2">The sequence shown here is derived from an EMBL/GenBank/DDBJ whole genome shotgun (WGS) entry which is preliminary data.</text>
</comment>
<feature type="non-terminal residue" evidence="2">
    <location>
        <position position="1"/>
    </location>
</feature>
<gene>
    <name evidence="3" type="ORF">JBS370_LOCUS28640</name>
    <name evidence="2" type="ORF">ZHD862_LOCUS34623</name>
</gene>
<name>A0A815NXS9_9BILA</name>
<dbReference type="Proteomes" id="UP000663864">
    <property type="component" value="Unassembled WGS sequence"/>
</dbReference>
<evidence type="ECO:0000256" key="1">
    <source>
        <dbReference type="SAM" id="Phobius"/>
    </source>
</evidence>
<dbReference type="EMBL" id="CAJNOT010004554">
    <property type="protein sequence ID" value="CAF1436568.1"/>
    <property type="molecule type" value="Genomic_DNA"/>
</dbReference>
<organism evidence="2 4">
    <name type="scientific">Rotaria sordida</name>
    <dbReference type="NCBI Taxonomy" id="392033"/>
    <lineage>
        <taxon>Eukaryota</taxon>
        <taxon>Metazoa</taxon>
        <taxon>Spiralia</taxon>
        <taxon>Gnathifera</taxon>
        <taxon>Rotifera</taxon>
        <taxon>Eurotatoria</taxon>
        <taxon>Bdelloidea</taxon>
        <taxon>Philodinida</taxon>
        <taxon>Philodinidae</taxon>
        <taxon>Rotaria</taxon>
    </lineage>
</organism>
<keyword evidence="1" id="KW-0812">Transmembrane</keyword>
<evidence type="ECO:0000313" key="2">
    <source>
        <dbReference type="EMBL" id="CAF1436568.1"/>
    </source>
</evidence>
<keyword evidence="1" id="KW-0472">Membrane</keyword>
<accession>A0A815NXS9</accession>
<evidence type="ECO:0000313" key="4">
    <source>
        <dbReference type="Proteomes" id="UP000663864"/>
    </source>
</evidence>
<reference evidence="2" key="1">
    <citation type="submission" date="2021-02" db="EMBL/GenBank/DDBJ databases">
        <authorList>
            <person name="Nowell W R."/>
        </authorList>
    </citation>
    <scope>NUCLEOTIDE SEQUENCE</scope>
</reference>
<proteinExistence type="predicted"/>
<evidence type="ECO:0000313" key="3">
    <source>
        <dbReference type="EMBL" id="CAF4043685.1"/>
    </source>
</evidence>
<dbReference type="EMBL" id="CAJOBD010005824">
    <property type="protein sequence ID" value="CAF4043685.1"/>
    <property type="molecule type" value="Genomic_DNA"/>
</dbReference>
<dbReference type="AlphaFoldDB" id="A0A815NXS9"/>
<protein>
    <submittedName>
        <fullName evidence="2">Uncharacterized protein</fullName>
    </submittedName>
</protein>